<organism evidence="1 2">
    <name type="scientific">Racocetra persica</name>
    <dbReference type="NCBI Taxonomy" id="160502"/>
    <lineage>
        <taxon>Eukaryota</taxon>
        <taxon>Fungi</taxon>
        <taxon>Fungi incertae sedis</taxon>
        <taxon>Mucoromycota</taxon>
        <taxon>Glomeromycotina</taxon>
        <taxon>Glomeromycetes</taxon>
        <taxon>Diversisporales</taxon>
        <taxon>Gigasporaceae</taxon>
        <taxon>Racocetra</taxon>
    </lineage>
</organism>
<dbReference type="EMBL" id="CAJVQC010104929">
    <property type="protein sequence ID" value="CAG8832850.1"/>
    <property type="molecule type" value="Genomic_DNA"/>
</dbReference>
<accession>A0ACA9SBC3</accession>
<dbReference type="Proteomes" id="UP000789920">
    <property type="component" value="Unassembled WGS sequence"/>
</dbReference>
<evidence type="ECO:0000313" key="2">
    <source>
        <dbReference type="Proteomes" id="UP000789920"/>
    </source>
</evidence>
<sequence>LENNQDIELKTAPEYVIGYLVEKLRNKDLLKSRDKEIVRLIGKRSNGVSLRTKNNIPPVVEEQIICQEQETLTKQQVIPQDFVELTTRGKNYMCSTEELMEKLGLESGKNCSELIFISPEVLKRETECGGVALKNEKEIFLAPQKSKLFREKG</sequence>
<feature type="non-terminal residue" evidence="1">
    <location>
        <position position="1"/>
    </location>
</feature>
<reference evidence="1" key="1">
    <citation type="submission" date="2021-06" db="EMBL/GenBank/DDBJ databases">
        <authorList>
            <person name="Kallberg Y."/>
            <person name="Tangrot J."/>
            <person name="Rosling A."/>
        </authorList>
    </citation>
    <scope>NUCLEOTIDE SEQUENCE</scope>
    <source>
        <strain evidence="1">MA461A</strain>
    </source>
</reference>
<feature type="non-terminal residue" evidence="1">
    <location>
        <position position="153"/>
    </location>
</feature>
<name>A0ACA9SBC3_9GLOM</name>
<keyword evidence="2" id="KW-1185">Reference proteome</keyword>
<evidence type="ECO:0000313" key="1">
    <source>
        <dbReference type="EMBL" id="CAG8832850.1"/>
    </source>
</evidence>
<gene>
    <name evidence="1" type="ORF">RPERSI_LOCUS28613</name>
</gene>
<comment type="caution">
    <text evidence="1">The sequence shown here is derived from an EMBL/GenBank/DDBJ whole genome shotgun (WGS) entry which is preliminary data.</text>
</comment>
<proteinExistence type="predicted"/>
<protein>
    <submittedName>
        <fullName evidence="1">25445_t:CDS:1</fullName>
    </submittedName>
</protein>